<evidence type="ECO:0000259" key="9">
    <source>
        <dbReference type="PROSITE" id="PS50135"/>
    </source>
</evidence>
<dbReference type="CDD" id="cd14947">
    <property type="entry name" value="NBR1_like"/>
    <property type="match status" value="1"/>
</dbReference>
<evidence type="ECO:0000256" key="3">
    <source>
        <dbReference type="ARBA" id="ARBA00022771"/>
    </source>
</evidence>
<dbReference type="SMART" id="SM00291">
    <property type="entry name" value="ZnF_ZZ"/>
    <property type="match status" value="1"/>
</dbReference>
<dbReference type="GO" id="GO:0008270">
    <property type="term" value="F:zinc ion binding"/>
    <property type="evidence" value="ECO:0007669"/>
    <property type="project" value="UniProtKB-KW"/>
</dbReference>
<sequence length="469" mass="53061">MSSNISLKIIKGEEIRRVKELPDSFSSLQAVLNSLYGSPAFQISYPGEGSDLIYISNDDDLKKAYERFNGQVSVRLIIKEINEEDLMAKIDNMRQSLSEIILEKPINHEPEVKVVDPLIADPTRTDIVFEEEKSASPQKEKKLEKKEKKEKKKKVAKENKKEGFKQQQLIQEIKKIAKKEAAKAAKEESKTLEKSLGSQIKKEFQSLSGSSIENIEDRSLSDLRREYGDKIHLNVTCDGCGMSPILGDLYKCTVCEDFEFCMNCENNINHPHSFIKIKYPQSIYKAPAQIKRKDKDILMGSMAELLLMKTLNQQKSKKLKAKVLKILSPIENEIVQAGKPVSQQWKLKNKGSKAWKAGTKVVFCKGNCEKVSEAALAPKVNPGEKVIVEVQYFTPEQEGICKGTWRLESKGKKFGKLVSKVRTVNCLDNEFEKLKILMNMGFTVEQAKLGLSSSKEDLNMAISQIFRLT</sequence>
<dbReference type="InterPro" id="IPR043145">
    <property type="entry name" value="Znf_ZZ_sf"/>
</dbReference>
<feature type="compositionally biased region" description="Basic and acidic residues" evidence="7">
    <location>
        <begin position="130"/>
        <end position="147"/>
    </location>
</feature>
<dbReference type="InterPro" id="IPR015940">
    <property type="entry name" value="UBA"/>
</dbReference>
<keyword evidence="11" id="KW-1185">Reference proteome</keyword>
<feature type="domain" description="UBA" evidence="8">
    <location>
        <begin position="426"/>
        <end position="468"/>
    </location>
</feature>
<dbReference type="PANTHER" id="PTHR20930">
    <property type="entry name" value="OVARIAN CARCINOMA ANTIGEN CA125-RELATED"/>
    <property type="match status" value="1"/>
</dbReference>
<organism evidence="10 11">
    <name type="scientific">Blepharisma stoltei</name>
    <dbReference type="NCBI Taxonomy" id="1481888"/>
    <lineage>
        <taxon>Eukaryota</taxon>
        <taxon>Sar</taxon>
        <taxon>Alveolata</taxon>
        <taxon>Ciliophora</taxon>
        <taxon>Postciliodesmatophora</taxon>
        <taxon>Heterotrichea</taxon>
        <taxon>Heterotrichida</taxon>
        <taxon>Blepharismidae</taxon>
        <taxon>Blepharisma</taxon>
    </lineage>
</organism>
<evidence type="ECO:0000256" key="2">
    <source>
        <dbReference type="ARBA" id="ARBA00022723"/>
    </source>
</evidence>
<keyword evidence="4" id="KW-0862">Zinc</keyword>
<evidence type="ECO:0000256" key="4">
    <source>
        <dbReference type="ARBA" id="ARBA00022833"/>
    </source>
</evidence>
<feature type="region of interest" description="Disordered" evidence="7">
    <location>
        <begin position="129"/>
        <end position="160"/>
    </location>
</feature>
<evidence type="ECO:0000256" key="6">
    <source>
        <dbReference type="PROSITE-ProRule" id="PRU00228"/>
    </source>
</evidence>
<comment type="subcellular location">
    <subcellularLocation>
        <location evidence="1">Cytoplasmic vesicle</location>
        <location evidence="1">Autophagosome</location>
    </subcellularLocation>
</comment>
<keyword evidence="2" id="KW-0479">Metal-binding</keyword>
<dbReference type="GO" id="GO:0031410">
    <property type="term" value="C:cytoplasmic vesicle"/>
    <property type="evidence" value="ECO:0007669"/>
    <property type="project" value="UniProtKB-KW"/>
</dbReference>
<dbReference type="GO" id="GO:0005776">
    <property type="term" value="C:autophagosome"/>
    <property type="evidence" value="ECO:0007669"/>
    <property type="project" value="UniProtKB-SubCell"/>
</dbReference>
<gene>
    <name evidence="10" type="ORF">BSTOLATCC_MIC44299</name>
</gene>
<dbReference type="PROSITE" id="PS50030">
    <property type="entry name" value="UBA"/>
    <property type="match status" value="1"/>
</dbReference>
<name>A0AAU9JPM0_9CILI</name>
<dbReference type="InterPro" id="IPR000270">
    <property type="entry name" value="PB1_dom"/>
</dbReference>
<keyword evidence="3 6" id="KW-0863">Zinc-finger</keyword>
<dbReference type="SUPFAM" id="SSF54277">
    <property type="entry name" value="CAD &amp; PB1 domains"/>
    <property type="match status" value="1"/>
</dbReference>
<dbReference type="CDD" id="cd14291">
    <property type="entry name" value="UBA1_NUB1_like"/>
    <property type="match status" value="1"/>
</dbReference>
<dbReference type="SMART" id="SM00165">
    <property type="entry name" value="UBA"/>
    <property type="match status" value="1"/>
</dbReference>
<evidence type="ECO:0000259" key="8">
    <source>
        <dbReference type="PROSITE" id="PS50030"/>
    </source>
</evidence>
<dbReference type="AlphaFoldDB" id="A0AAU9JPM0"/>
<accession>A0AAU9JPM0</accession>
<dbReference type="Pfam" id="PF16158">
    <property type="entry name" value="N_BRCA1_IG"/>
    <property type="match status" value="1"/>
</dbReference>
<dbReference type="SUPFAM" id="SSF57850">
    <property type="entry name" value="RING/U-box"/>
    <property type="match status" value="1"/>
</dbReference>
<proteinExistence type="predicted"/>
<dbReference type="EMBL" id="CAJZBQ010000044">
    <property type="protein sequence ID" value="CAG9327669.1"/>
    <property type="molecule type" value="Genomic_DNA"/>
</dbReference>
<dbReference type="SUPFAM" id="SSF46934">
    <property type="entry name" value="UBA-like"/>
    <property type="match status" value="1"/>
</dbReference>
<comment type="caution">
    <text evidence="10">The sequence shown here is derived from an EMBL/GenBank/DDBJ whole genome shotgun (WGS) entry which is preliminary data.</text>
</comment>
<dbReference type="Gene3D" id="3.30.60.90">
    <property type="match status" value="1"/>
</dbReference>
<evidence type="ECO:0000313" key="11">
    <source>
        <dbReference type="Proteomes" id="UP001162131"/>
    </source>
</evidence>
<dbReference type="InterPro" id="IPR013783">
    <property type="entry name" value="Ig-like_fold"/>
</dbReference>
<keyword evidence="5" id="KW-0968">Cytoplasmic vesicle</keyword>
<protein>
    <recommendedName>
        <fullName evidence="12">Next to BRCA1 gene 1 protein</fullName>
    </recommendedName>
</protein>
<evidence type="ECO:0000313" key="10">
    <source>
        <dbReference type="EMBL" id="CAG9327669.1"/>
    </source>
</evidence>
<feature type="domain" description="ZZ-type" evidence="9">
    <location>
        <begin position="232"/>
        <end position="282"/>
    </location>
</feature>
<dbReference type="PANTHER" id="PTHR20930:SF0">
    <property type="entry name" value="PROTEIN ILRUN"/>
    <property type="match status" value="1"/>
</dbReference>
<dbReference type="CDD" id="cd02340">
    <property type="entry name" value="ZZ_NBR1_like"/>
    <property type="match status" value="1"/>
</dbReference>
<dbReference type="Pfam" id="PF00569">
    <property type="entry name" value="ZZ"/>
    <property type="match status" value="1"/>
</dbReference>
<dbReference type="Pfam" id="PF00564">
    <property type="entry name" value="PB1"/>
    <property type="match status" value="1"/>
</dbReference>
<evidence type="ECO:0000256" key="7">
    <source>
        <dbReference type="SAM" id="MobiDB-lite"/>
    </source>
</evidence>
<dbReference type="InterPro" id="IPR000433">
    <property type="entry name" value="Znf_ZZ"/>
</dbReference>
<evidence type="ECO:0000256" key="1">
    <source>
        <dbReference type="ARBA" id="ARBA00004419"/>
    </source>
</evidence>
<dbReference type="Proteomes" id="UP001162131">
    <property type="component" value="Unassembled WGS sequence"/>
</dbReference>
<dbReference type="InterPro" id="IPR009060">
    <property type="entry name" value="UBA-like_sf"/>
</dbReference>
<dbReference type="CDD" id="cd05992">
    <property type="entry name" value="PB1"/>
    <property type="match status" value="1"/>
</dbReference>
<reference evidence="10" key="1">
    <citation type="submission" date="2021-09" db="EMBL/GenBank/DDBJ databases">
        <authorList>
            <consortium name="AG Swart"/>
            <person name="Singh M."/>
            <person name="Singh A."/>
            <person name="Seah K."/>
            <person name="Emmerich C."/>
        </authorList>
    </citation>
    <scope>NUCLEOTIDE SEQUENCE</scope>
    <source>
        <strain evidence="10">ATCC30299</strain>
    </source>
</reference>
<evidence type="ECO:0000256" key="5">
    <source>
        <dbReference type="ARBA" id="ARBA00023329"/>
    </source>
</evidence>
<evidence type="ECO:0008006" key="12">
    <source>
        <dbReference type="Google" id="ProtNLM"/>
    </source>
</evidence>
<dbReference type="InterPro" id="IPR032350">
    <property type="entry name" value="Nbr1_FW"/>
</dbReference>
<dbReference type="PROSITE" id="PS50135">
    <property type="entry name" value="ZF_ZZ_2"/>
    <property type="match status" value="1"/>
</dbReference>
<dbReference type="Gene3D" id="2.60.40.10">
    <property type="entry name" value="Immunoglobulins"/>
    <property type="match status" value="1"/>
</dbReference>